<gene>
    <name evidence="3" type="ORF">SAMN05216602_0418</name>
</gene>
<evidence type="ECO:0000313" key="3">
    <source>
        <dbReference type="EMBL" id="SFI27806.1"/>
    </source>
</evidence>
<dbReference type="InterPro" id="IPR004448">
    <property type="entry name" value="Nitrate_reductase_NapE"/>
</dbReference>
<keyword evidence="4" id="KW-1185">Reference proteome</keyword>
<dbReference type="NCBIfam" id="TIGR02973">
    <property type="entry name" value="nitrate_rd_NapE"/>
    <property type="match status" value="1"/>
</dbReference>
<evidence type="ECO:0000256" key="2">
    <source>
        <dbReference type="SAM" id="Phobius"/>
    </source>
</evidence>
<proteinExistence type="predicted"/>
<sequence>MTACPISLTDEELPMPSPSEDTEGKRRERRLFVFLVIFLFPLLSVALVGAYGFAVWFLQMLFGPPGPLN</sequence>
<dbReference type="AlphaFoldDB" id="A0A1I3GWU4"/>
<keyword evidence="2" id="KW-1133">Transmembrane helix</keyword>
<organism evidence="3 4">
    <name type="scientific">Phytopseudomonas argentinensis</name>
    <dbReference type="NCBI Taxonomy" id="289370"/>
    <lineage>
        <taxon>Bacteria</taxon>
        <taxon>Pseudomonadati</taxon>
        <taxon>Pseudomonadota</taxon>
        <taxon>Gammaproteobacteria</taxon>
        <taxon>Pseudomonadales</taxon>
        <taxon>Pseudomonadaceae</taxon>
        <taxon>Phytopseudomonas</taxon>
    </lineage>
</organism>
<dbReference type="STRING" id="289370.SAMN05216602_0418"/>
<keyword evidence="2" id="KW-0472">Membrane</keyword>
<accession>A0A1I3GWU4</accession>
<name>A0A1I3GWU4_9GAMM</name>
<evidence type="ECO:0000313" key="4">
    <source>
        <dbReference type="Proteomes" id="UP000183018"/>
    </source>
</evidence>
<dbReference type="EMBL" id="FORC01000001">
    <property type="protein sequence ID" value="SFI27806.1"/>
    <property type="molecule type" value="Genomic_DNA"/>
</dbReference>
<keyword evidence="2" id="KW-0812">Transmembrane</keyword>
<reference evidence="4" key="1">
    <citation type="submission" date="2016-10" db="EMBL/GenBank/DDBJ databases">
        <authorList>
            <person name="Varghese N."/>
            <person name="Submissions S."/>
        </authorList>
    </citation>
    <scope>NUCLEOTIDE SEQUENCE [LARGE SCALE GENOMIC DNA]</scope>
    <source>
        <strain evidence="4">LMG 22563</strain>
    </source>
</reference>
<dbReference type="InterPro" id="IPR010649">
    <property type="entry name" value="NapE_TorE"/>
</dbReference>
<feature type="region of interest" description="Disordered" evidence="1">
    <location>
        <begin position="1"/>
        <end position="24"/>
    </location>
</feature>
<feature type="transmembrane region" description="Helical" evidence="2">
    <location>
        <begin position="31"/>
        <end position="58"/>
    </location>
</feature>
<evidence type="ECO:0000256" key="1">
    <source>
        <dbReference type="SAM" id="MobiDB-lite"/>
    </source>
</evidence>
<protein>
    <submittedName>
        <fullName evidence="3">Nitrate reductase NapE</fullName>
    </submittedName>
</protein>
<dbReference type="Pfam" id="PF06796">
    <property type="entry name" value="NapE"/>
    <property type="match status" value="1"/>
</dbReference>
<dbReference type="Proteomes" id="UP000183018">
    <property type="component" value="Unassembled WGS sequence"/>
</dbReference>